<keyword evidence="8" id="KW-0863">Zinc-finger</keyword>
<comment type="caution">
    <text evidence="12">The sequence shown here is derived from an EMBL/GenBank/DDBJ whole genome shotgun (WGS) entry which is preliminary data.</text>
</comment>
<evidence type="ECO:0000256" key="5">
    <source>
        <dbReference type="ARBA" id="ARBA00023015"/>
    </source>
</evidence>
<feature type="domain" description="C2H2-type" evidence="11">
    <location>
        <begin position="575"/>
        <end position="603"/>
    </location>
</feature>
<feature type="domain" description="C2H2-type" evidence="11">
    <location>
        <begin position="845"/>
        <end position="873"/>
    </location>
</feature>
<evidence type="ECO:0000313" key="13">
    <source>
        <dbReference type="Proteomes" id="UP001445076"/>
    </source>
</evidence>
<feature type="domain" description="C2H2-type" evidence="11">
    <location>
        <begin position="875"/>
        <end position="898"/>
    </location>
</feature>
<feature type="region of interest" description="Disordered" evidence="10">
    <location>
        <begin position="997"/>
        <end position="1021"/>
    </location>
</feature>
<evidence type="ECO:0000256" key="4">
    <source>
        <dbReference type="ARBA" id="ARBA00022833"/>
    </source>
</evidence>
<feature type="domain" description="C2H2-type" evidence="11">
    <location>
        <begin position="788"/>
        <end position="816"/>
    </location>
</feature>
<feature type="compositionally biased region" description="Basic residues" evidence="10">
    <location>
        <begin position="390"/>
        <end position="401"/>
    </location>
</feature>
<dbReference type="GO" id="GO:0005654">
    <property type="term" value="C:nucleoplasm"/>
    <property type="evidence" value="ECO:0007669"/>
    <property type="project" value="TreeGrafter"/>
</dbReference>
<feature type="compositionally biased region" description="Basic and acidic residues" evidence="10">
    <location>
        <begin position="374"/>
        <end position="388"/>
    </location>
</feature>
<feature type="compositionally biased region" description="Basic residues" evidence="10">
    <location>
        <begin position="595"/>
        <end position="604"/>
    </location>
</feature>
<keyword evidence="9" id="KW-0175">Coiled coil</keyword>
<feature type="compositionally biased region" description="Basic residues" evidence="10">
    <location>
        <begin position="124"/>
        <end position="136"/>
    </location>
</feature>
<feature type="domain" description="C2H2-type" evidence="11">
    <location>
        <begin position="817"/>
        <end position="841"/>
    </location>
</feature>
<comment type="subcellular location">
    <subcellularLocation>
        <location evidence="1">Nucleus</location>
    </subcellularLocation>
</comment>
<proteinExistence type="predicted"/>
<evidence type="ECO:0000256" key="6">
    <source>
        <dbReference type="ARBA" id="ARBA00023163"/>
    </source>
</evidence>
<evidence type="ECO:0000256" key="9">
    <source>
        <dbReference type="SAM" id="Coils"/>
    </source>
</evidence>
<keyword evidence="7" id="KW-0539">Nucleus</keyword>
<feature type="region of interest" description="Disordered" evidence="10">
    <location>
        <begin position="595"/>
        <end position="619"/>
    </location>
</feature>
<accession>A0AAW0VZP9</accession>
<feature type="domain" description="C2H2-type" evidence="11">
    <location>
        <begin position="699"/>
        <end position="727"/>
    </location>
</feature>
<gene>
    <name evidence="12" type="ORF">OTU49_012547</name>
</gene>
<dbReference type="SMART" id="SM00355">
    <property type="entry name" value="ZnF_C2H2"/>
    <property type="match status" value="11"/>
</dbReference>
<feature type="domain" description="C2H2-type" evidence="11">
    <location>
        <begin position="625"/>
        <end position="649"/>
    </location>
</feature>
<name>A0AAW0VZP9_CHEQU</name>
<dbReference type="GO" id="GO:0008270">
    <property type="term" value="F:zinc ion binding"/>
    <property type="evidence" value="ECO:0007669"/>
    <property type="project" value="UniProtKB-KW"/>
</dbReference>
<dbReference type="PANTHER" id="PTHR24399:SF23">
    <property type="entry name" value="C2H2-TYPE DOMAIN-CONTAINING PROTEIN"/>
    <property type="match status" value="1"/>
</dbReference>
<keyword evidence="3" id="KW-0677">Repeat</keyword>
<dbReference type="InterPro" id="IPR036236">
    <property type="entry name" value="Znf_C2H2_sf"/>
</dbReference>
<keyword evidence="6" id="KW-0804">Transcription</keyword>
<keyword evidence="4" id="KW-0862">Zinc</keyword>
<dbReference type="SUPFAM" id="SSF57667">
    <property type="entry name" value="beta-beta-alpha zinc fingers"/>
    <property type="match status" value="4"/>
</dbReference>
<dbReference type="Gene3D" id="3.30.160.60">
    <property type="entry name" value="Classic Zinc Finger"/>
    <property type="match status" value="5"/>
</dbReference>
<dbReference type="GO" id="GO:0001227">
    <property type="term" value="F:DNA-binding transcription repressor activity, RNA polymerase II-specific"/>
    <property type="evidence" value="ECO:0007669"/>
    <property type="project" value="TreeGrafter"/>
</dbReference>
<evidence type="ECO:0000256" key="10">
    <source>
        <dbReference type="SAM" id="MobiDB-lite"/>
    </source>
</evidence>
<dbReference type="Pfam" id="PF00096">
    <property type="entry name" value="zf-C2H2"/>
    <property type="match status" value="3"/>
</dbReference>
<keyword evidence="5" id="KW-0805">Transcription regulation</keyword>
<dbReference type="EMBL" id="JARKIK010000098">
    <property type="protein sequence ID" value="KAK8721746.1"/>
    <property type="molecule type" value="Genomic_DNA"/>
</dbReference>
<evidence type="ECO:0000256" key="3">
    <source>
        <dbReference type="ARBA" id="ARBA00022737"/>
    </source>
</evidence>
<dbReference type="InterPro" id="IPR013087">
    <property type="entry name" value="Znf_C2H2_type"/>
</dbReference>
<dbReference type="PANTHER" id="PTHR24399">
    <property type="entry name" value="ZINC FINGER AND BTB DOMAIN-CONTAINING"/>
    <property type="match status" value="1"/>
</dbReference>
<keyword evidence="2" id="KW-0479">Metal-binding</keyword>
<evidence type="ECO:0000256" key="7">
    <source>
        <dbReference type="ARBA" id="ARBA00023242"/>
    </source>
</evidence>
<feature type="region of interest" description="Disordered" evidence="10">
    <location>
        <begin position="363"/>
        <end position="401"/>
    </location>
</feature>
<feature type="region of interest" description="Disordered" evidence="10">
    <location>
        <begin position="115"/>
        <end position="138"/>
    </location>
</feature>
<dbReference type="PROSITE" id="PS00028">
    <property type="entry name" value="ZINC_FINGER_C2H2_1"/>
    <property type="match status" value="9"/>
</dbReference>
<feature type="coiled-coil region" evidence="9">
    <location>
        <begin position="449"/>
        <end position="476"/>
    </location>
</feature>
<keyword evidence="13" id="KW-1185">Reference proteome</keyword>
<evidence type="ECO:0000256" key="1">
    <source>
        <dbReference type="ARBA" id="ARBA00004123"/>
    </source>
</evidence>
<sequence>MNGSGGESVEYHQVLARVTCHESAVAMFKQDSNSSSSLVDESEMVASLTVVTDECSMGGDVTNEIVITADDSLTLSADGNLTPMKRRESGGSTDPLQSSDDDKTLESQIVFIHQQDQQQQQRQQLHHQSHHRHIHGATHQQILTVQQPQQATQVLTVSAVQQQQSLPRARGQSGEVAIRPNISEIVSTSMTTVTASSSSLLPLTNTLSNGTVRVSNLPVNLLASPTTVNTTVEQPNNGPCMCFVCGRHLSDPSERFYYLKTQKLFNTQVTLLELLSDVLNQMVVTNTCAVDLCSRCSELINETDSAYTHLNRLKKQINLLFSNNQRPKLTFQVLPKPNNFNAVGAAPVSRVYQPPQLNLDDLAATRPRRGRQARKSDVKKEEILDSKLKMTPKKKGGRPRKPFACHICKRKFLTKDMVASHMVKEHDIHPVGLARPILGPQGSPEPTTIVLEESRNDAASLELQQMKQEQEVTKERTSLVPLKTSPMKIESVPITLGTNRPSGLPPLLPIAPKVSTDVASQLLASMRPIQPKPQTMIQTAPDGSMVLLMNPTVVDSSPTVIKVTPGYMNLKPGPHACDKCNKTFLDEKSRRMHRIAAHGLRKRKRDEEDEDDDDGEKRDSDEKLWHCRLCETSFVNKRTLTEHRKVVHTRIGDGGSGNDLRKDRLHSCDQCEQMFSYKYELERHRETHVPYTQMGPHEFVCCVCGLKVASKAALKIHLHRFHSKDDETKDYLCSECGYMASTKKAFTDHQRIHSDDPGPKARCTICEKEMLASSYKIHMLRMHGEPKHPCETCGQRFTVRSDLMRHLNTIHSTLRPYDCDLCGEKFATSDALRYHRNKTHSTVVHQCEYCSKSYKWKGELRTHVQRNHMEHKERYQCSLCSRNYADRRKLRHHMTVKHQVLDNFKSCQPREQKMVVTYKGGDEEIPSSGYEPQGTLLPPSVTSHSTSHHLQQTVASQPQDMIQPSIVTIPVYHHHHHHHHNPPTQHSLHHHQGIVATPQQQQQQLHLSQPGHHALHQHQQHHHMLNEVYIVPDLSVPLHEEQVTTS</sequence>
<dbReference type="AlphaFoldDB" id="A0AAW0VZP9"/>
<organism evidence="12 13">
    <name type="scientific">Cherax quadricarinatus</name>
    <name type="common">Australian red claw crayfish</name>
    <dbReference type="NCBI Taxonomy" id="27406"/>
    <lineage>
        <taxon>Eukaryota</taxon>
        <taxon>Metazoa</taxon>
        <taxon>Ecdysozoa</taxon>
        <taxon>Arthropoda</taxon>
        <taxon>Crustacea</taxon>
        <taxon>Multicrustacea</taxon>
        <taxon>Malacostraca</taxon>
        <taxon>Eumalacostraca</taxon>
        <taxon>Eucarida</taxon>
        <taxon>Decapoda</taxon>
        <taxon>Pleocyemata</taxon>
        <taxon>Astacidea</taxon>
        <taxon>Parastacoidea</taxon>
        <taxon>Parastacidae</taxon>
        <taxon>Cherax</taxon>
    </lineage>
</organism>
<dbReference type="PROSITE" id="PS50157">
    <property type="entry name" value="ZINC_FINGER_C2H2_2"/>
    <property type="match status" value="9"/>
</dbReference>
<evidence type="ECO:0000256" key="8">
    <source>
        <dbReference type="PROSITE-ProRule" id="PRU00042"/>
    </source>
</evidence>
<evidence type="ECO:0000256" key="2">
    <source>
        <dbReference type="ARBA" id="ARBA00022723"/>
    </source>
</evidence>
<feature type="region of interest" description="Disordered" evidence="10">
    <location>
        <begin position="75"/>
        <end position="101"/>
    </location>
</feature>
<feature type="domain" description="C2H2-type" evidence="11">
    <location>
        <begin position="666"/>
        <end position="688"/>
    </location>
</feature>
<evidence type="ECO:0000259" key="11">
    <source>
        <dbReference type="PROSITE" id="PS50157"/>
    </source>
</evidence>
<dbReference type="Proteomes" id="UP001445076">
    <property type="component" value="Unassembled WGS sequence"/>
</dbReference>
<feature type="domain" description="C2H2-type" evidence="11">
    <location>
        <begin position="731"/>
        <end position="758"/>
    </location>
</feature>
<protein>
    <recommendedName>
        <fullName evidence="11">C2H2-type domain-containing protein</fullName>
    </recommendedName>
</protein>
<evidence type="ECO:0000313" key="12">
    <source>
        <dbReference type="EMBL" id="KAK8721746.1"/>
    </source>
</evidence>
<reference evidence="12 13" key="1">
    <citation type="journal article" date="2024" name="BMC Genomics">
        <title>Genome assembly of redclaw crayfish (Cherax quadricarinatus) provides insights into its immune adaptation and hypoxia tolerance.</title>
        <authorList>
            <person name="Liu Z."/>
            <person name="Zheng J."/>
            <person name="Li H."/>
            <person name="Fang K."/>
            <person name="Wang S."/>
            <person name="He J."/>
            <person name="Zhou D."/>
            <person name="Weng S."/>
            <person name="Chi M."/>
            <person name="Gu Z."/>
            <person name="He J."/>
            <person name="Li F."/>
            <person name="Wang M."/>
        </authorList>
    </citation>
    <scope>NUCLEOTIDE SEQUENCE [LARGE SCALE GENOMIC DNA]</scope>
    <source>
        <strain evidence="12">ZL_2023a</strain>
    </source>
</reference>
<dbReference type="GO" id="GO:0000978">
    <property type="term" value="F:RNA polymerase II cis-regulatory region sequence-specific DNA binding"/>
    <property type="evidence" value="ECO:0007669"/>
    <property type="project" value="TreeGrafter"/>
</dbReference>